<dbReference type="InterPro" id="IPR001828">
    <property type="entry name" value="ANF_lig-bd_rcpt"/>
</dbReference>
<evidence type="ECO:0000256" key="2">
    <source>
        <dbReference type="ARBA" id="ARBA00022692"/>
    </source>
</evidence>
<feature type="region of interest" description="Disordered" evidence="6">
    <location>
        <begin position="3097"/>
        <end position="3130"/>
    </location>
</feature>
<dbReference type="InterPro" id="IPR000909">
    <property type="entry name" value="PLipase_C_PInositol-sp_X_dom"/>
</dbReference>
<dbReference type="InterPro" id="IPR028082">
    <property type="entry name" value="Peripla_BP_I"/>
</dbReference>
<feature type="compositionally biased region" description="Polar residues" evidence="6">
    <location>
        <begin position="2698"/>
        <end position="2707"/>
    </location>
</feature>
<dbReference type="SMART" id="SM00148">
    <property type="entry name" value="PLCXc"/>
    <property type="match status" value="1"/>
</dbReference>
<comment type="subcellular location">
    <subcellularLocation>
        <location evidence="1">Membrane</location>
    </subcellularLocation>
</comment>
<keyword evidence="4 7" id="KW-0472">Membrane</keyword>
<dbReference type="Gene3D" id="3.20.20.190">
    <property type="entry name" value="Phosphatidylinositol (PI) phosphodiesterase"/>
    <property type="match status" value="2"/>
</dbReference>
<dbReference type="CDD" id="cd08558">
    <property type="entry name" value="PI-PLCc_eukaryota"/>
    <property type="match status" value="1"/>
</dbReference>
<protein>
    <recommendedName>
        <fullName evidence="8">PI-PLC Y-box domain-containing protein</fullName>
    </recommendedName>
</protein>
<keyword evidence="5" id="KW-0325">Glycoprotein</keyword>
<dbReference type="GO" id="GO:0035556">
    <property type="term" value="P:intracellular signal transduction"/>
    <property type="evidence" value="ECO:0007669"/>
    <property type="project" value="InterPro"/>
</dbReference>
<dbReference type="InterPro" id="IPR050726">
    <property type="entry name" value="mGluR"/>
</dbReference>
<reference evidence="9 10" key="1">
    <citation type="journal article" date="2024" name="Science">
        <title>Giant polyketide synthase enzymes in the biosynthesis of giant marine polyether toxins.</title>
        <authorList>
            <person name="Fallon T.R."/>
            <person name="Shende V.V."/>
            <person name="Wierzbicki I.H."/>
            <person name="Pendleton A.L."/>
            <person name="Watervoot N.F."/>
            <person name="Auber R.P."/>
            <person name="Gonzalez D.J."/>
            <person name="Wisecaver J.H."/>
            <person name="Moore B.S."/>
        </authorList>
    </citation>
    <scope>NUCLEOTIDE SEQUENCE [LARGE SCALE GENOMIC DNA]</scope>
    <source>
        <strain evidence="9 10">12B1</strain>
    </source>
</reference>
<keyword evidence="10" id="KW-1185">Reference proteome</keyword>
<evidence type="ECO:0000256" key="6">
    <source>
        <dbReference type="SAM" id="MobiDB-lite"/>
    </source>
</evidence>
<feature type="transmembrane region" description="Helical" evidence="7">
    <location>
        <begin position="1994"/>
        <end position="2020"/>
    </location>
</feature>
<dbReference type="EMBL" id="JBGBPQ010000002">
    <property type="protein sequence ID" value="KAL1527507.1"/>
    <property type="molecule type" value="Genomic_DNA"/>
</dbReference>
<sequence>MFGLSGLEETWSPLLGVYQVRLNMPGRGELEEGGSAGVEGKDSDLWGGSGGAVCMEAIWAVREINNKTDGVADGLLPGHELRLAFRDSKCDPASSLREALHLLDDAFDGAGVHAIVGAGCSGASAYASRVAASAGTPLVSPTSSSPELSDGVDHPYFARVIPSDEFTAVALVDLLRNLWNYTRVALVHATESYGTGAANAFLESAFAAGLDVGTVLGFATEAEEFNSQLHTLSGTRLRVIVLLCQTNDAARFLRQAYLAGVGGVGYLWLGGDAFASVATSSEWRGDAADTALREAALRGAFAITPDAATSPRLVAFAARAAALRPTTSGSGGCDLETDDDGNYLWAQDVDGNASTPLRCAGREPRTLDAFAYDAVFAVALGMHELLYVQNRSEVVGEELRDALLTRVAFDGVTGPIDFHDSSKHHGDRRTGFVYTVLNFAADAEPVAVGAWAPCGGGGGACGWGERWSPTGAPLTYSTGTADPPPQAEPEPTDVAEVRLGVLLPVIGRTASDRRGWWPRMGWHQAVAEVNDKADGVADNLLPRTRLVLTTSDSKCDSTAALRGTLSLLSSAFDGKGVLLGAGCSAASARAAEVASVLQLPIISPTSTSPELEVHPFFFRVIASDTLRYSAVADILRRLFNYSTVALVSSTDAFGEGGARAFVTAAQARSIDVAAHVPVYEGERQVVSALRASGCRVVVLICHEDDAAELLVDAWRGGVGGEGYLWFGASWSASLWENHATLAAEVPTRDAVLRGSFAIHAGHTASATHASYAARQAALRPTTGNADRCDNARDDDGILFWATDDDRDPSTPLVCTGYDPRQPSMYDEYAYDAVLAIAHALHELLYVQGKGKENRSEVVGEELREALLTRVAFDGATGAVAFSPRGARADPAPPFFLTNYAGTPAGLVHVGTYASCAGRCSWRERWTSTGAALTFASATGRPPAERAAGGGPAATVRLGVLLPMFVWREGGHTPILGSLRHAVFQAIREINNKSDGVADGLLPHTRLVFSYSDSKCDSTHGLTGALALREGAFDGAGVNAIIGAFCSGASATAARVAGATALPIVSPASTSPELSDGRAFPFFLRVAPSDALLASGMADLLLHLWGYRTVALVHSNDPYGIGGADAFLSAALVVGLTVPSFAARATHFVPQQRALRQSGARVVVLFCQSSDGARVLRHALAAGVGGEGYLWLCGDTLATLAMWEDDDQLAASAALREAALRGTFAIAPLAGDASPRLAAFYSRAVAARAAAAAGGSGGGCDLETDDDGNYLWAQDVDDNASTPLRCAGREPEAGNHTFDAFAYDAVFAVAHGVHELLYVQNRSEVVGGELLDALLTRVAFDGATGRVAFHDASDDANLWGHGDRRAGVAYAVLNFASAAAGLVAVGTWAPCASGEGACDWGERWSPTGAPLTYSTGTDPPTQRAGGGWCLANEALTSTGECACADGYERSEEGGTAAECVPCAQLTYSLAGVTEGCTLCAAGAYRPAADLPASECAPCAELDGAVCGLNATLATLALAHGHWRASPAAVAVVRCEARGGWSPCRGGDGGGGAVEEREGEQQAVGGEDDVNSAWADGYCTEGHWGPRCELCGSRRAGATYDEYFDAWDAHCRSCDGVPARAAALAGVLLLLAAAAAGLASLAARGGGGSVGAGEGGGSYASAAVARARRVEAVWRRAALRPKLKAAVGLCQCLSAVQKVYDVAAPDGVGGWTRWLQRAVDLARDAGAGALLPAACYGTYRRRLLIFALWPLALLVLLAAGGLAASGGWRRAKGGLRGGAVRCALPPLLVITFLLVPSTSTHIFLTFLCDEVEPRPDAPPLRYLHDDLALSCDSEEYTATRRTALALIAVWPVGVPLLYCALLRAAAPHATAASGRRRRRAATPLLRAVAFLTEDYAPSRFWWEPLEMCRKLVLTGWVLLIPEKSEQARVLVALLVSILFLSLHLAAKPHRRPEDGVLMTIVHLTLILVYLCVLVIKTCNASSAACSSFGFGATADGVFTFFLLFGLAMVTFMLAVGAGNLWIESCVPKVILLARAHSVSPSTIMRRVLARRWVDFLRRVRRALRVDTAALTPRFAMSVHRVRAARGRRPLPHAPEDVAPFVRGELMDLSIDGILPRTRCFVHVDLDAFALRWSSDCFLSLHAVTEVRPAPAADHLGRHRSPERPFPRARRLSHLMCRAASSSSAAAAASSSAAATATAAAPVFFSLPSSRQSGAATLPPPSSSPTTTTTLVVAFLDASGATAALRLHFESAAKAEAWRGGLLRARTLPPRHAHDAHTRWALACLAASRGGGGGGEGGGGGGRAALRALLTCANASPKLALADLDAALHAAARDEAAMASLWGEGGGDGEAWGRGRRPPPARVVAALLLRLSLSTAALRELFCRHAANSAIMHADEWREFVSAEQRSHADADAKADADADADTYAHAYAGTHAHAEDAEDADFVQFALRLMDRRNDAVAPRRGACGDEGSGGDQHPLAHYWCACSHNSYIVGDQLTGRSTADAYRRQLLQGCRHLEIDCWDGSKSLPVVTHGGTFCTVEQFDEVARAIAECAFVTSELPVMLSLEMHCTPPQQRRLATMCVLHFGRKLLSHDELVASGHATLLSPADLRRRILLKGKVAPPRDTFASAVAPSNEKTTRRRAARARISLRLSAPWQWKHGKAQVGQLSAVRVTSECASPTRWTRQSNRQHVDVDVAAAADEASSQRTTHTAPISRPKGTDEFYESKLALRKSALSSLLSEWPSANGWIISVSERRHLALLGLTPPERDQIERTAHGGGKGMGMAWGVRVGPAEDSAAEEEEGWGGRGGGGAATTLVRLACDPPPEVGRVQRATAAGWLVRCYPMGLRFSGNNMSPLPCWLSGVGHVALNMSNNDLPVQLHFALFAGTGGYVLKPHGMRKTQPHPSQHSAHSPCHPTCDADEYWPPARETVACATIEILSLHNLPKRGEHRPQYSGRSGVCHQFVPELSGKSSPPDLREPSSPAVTLSLHPIGGFCAVSSKPVVQCRVHTELSTAAVKRNGLCAEFGETFWCFAAEPDATLLHVGVSDEGEAAAYETAVLGRLRRGYRVFRLRSSLGTRIELCCLFVRIEWSTQPNLWSTPRQLRLQQSSRHSSKSAKAADDSRATPAAERRDTA</sequence>
<feature type="transmembrane region" description="Helical" evidence="7">
    <location>
        <begin position="1782"/>
        <end position="1805"/>
    </location>
</feature>
<evidence type="ECO:0000256" key="5">
    <source>
        <dbReference type="ARBA" id="ARBA00023180"/>
    </source>
</evidence>
<dbReference type="Pfam" id="PF00388">
    <property type="entry name" value="PI-PLC-X"/>
    <property type="match status" value="1"/>
</dbReference>
<dbReference type="Pfam" id="PF01094">
    <property type="entry name" value="ANF_receptor"/>
    <property type="match status" value="3"/>
</dbReference>
<dbReference type="GO" id="GO:0004435">
    <property type="term" value="F:phosphatidylinositol-4,5-bisphosphate phospholipase C activity"/>
    <property type="evidence" value="ECO:0007669"/>
    <property type="project" value="InterPro"/>
</dbReference>
<feature type="region of interest" description="Disordered" evidence="6">
    <location>
        <begin position="2695"/>
        <end position="2714"/>
    </location>
</feature>
<proteinExistence type="predicted"/>
<evidence type="ECO:0000313" key="10">
    <source>
        <dbReference type="Proteomes" id="UP001515480"/>
    </source>
</evidence>
<dbReference type="Gene3D" id="2.60.40.150">
    <property type="entry name" value="C2 domain"/>
    <property type="match status" value="1"/>
</dbReference>
<dbReference type="SMART" id="SM00149">
    <property type="entry name" value="PLCYc"/>
    <property type="match status" value="1"/>
</dbReference>
<evidence type="ECO:0000256" key="3">
    <source>
        <dbReference type="ARBA" id="ARBA00022989"/>
    </source>
</evidence>
<dbReference type="InterPro" id="IPR017946">
    <property type="entry name" value="PLC-like_Pdiesterase_TIM-brl"/>
</dbReference>
<evidence type="ECO:0000256" key="4">
    <source>
        <dbReference type="ARBA" id="ARBA00023136"/>
    </source>
</evidence>
<keyword evidence="3 7" id="KW-1133">Transmembrane helix</keyword>
<dbReference type="GO" id="GO:0016020">
    <property type="term" value="C:membrane"/>
    <property type="evidence" value="ECO:0007669"/>
    <property type="project" value="UniProtKB-SubCell"/>
</dbReference>
<dbReference type="PROSITE" id="PS50008">
    <property type="entry name" value="PIPLC_Y_DOMAIN"/>
    <property type="match status" value="1"/>
</dbReference>
<keyword evidence="2 7" id="KW-0812">Transmembrane</keyword>
<dbReference type="Proteomes" id="UP001515480">
    <property type="component" value="Unassembled WGS sequence"/>
</dbReference>
<dbReference type="PRINTS" id="PR00390">
    <property type="entry name" value="PHPHLIPASEC"/>
</dbReference>
<dbReference type="SUPFAM" id="SSF51695">
    <property type="entry name" value="PLC-like phosphodiesterases"/>
    <property type="match status" value="2"/>
</dbReference>
<name>A0AB34K2Z6_PRYPA</name>
<gene>
    <name evidence="9" type="ORF">AB1Y20_008897</name>
</gene>
<dbReference type="PROSITE" id="PS50007">
    <property type="entry name" value="PIPLC_X_DOMAIN"/>
    <property type="match status" value="1"/>
</dbReference>
<evidence type="ECO:0000256" key="7">
    <source>
        <dbReference type="SAM" id="Phobius"/>
    </source>
</evidence>
<comment type="caution">
    <text evidence="9">The sequence shown here is derived from an EMBL/GenBank/DDBJ whole genome shotgun (WGS) entry which is preliminary data.</text>
</comment>
<feature type="region of interest" description="Disordered" evidence="6">
    <location>
        <begin position="1544"/>
        <end position="1563"/>
    </location>
</feature>
<feature type="transmembrane region" description="Helical" evidence="7">
    <location>
        <begin position="1741"/>
        <end position="1762"/>
    </location>
</feature>
<dbReference type="Gene3D" id="3.40.50.2300">
    <property type="match status" value="7"/>
</dbReference>
<accession>A0AB34K2Z6</accession>
<feature type="compositionally biased region" description="Basic and acidic residues" evidence="6">
    <location>
        <begin position="3113"/>
        <end position="3130"/>
    </location>
</feature>
<feature type="domain" description="PI-PLC Y-box" evidence="8">
    <location>
        <begin position="2834"/>
        <end position="2894"/>
    </location>
</feature>
<dbReference type="InterPro" id="IPR001711">
    <property type="entry name" value="PLipase_C_Pinositol-sp_Y"/>
</dbReference>
<dbReference type="InterPro" id="IPR035892">
    <property type="entry name" value="C2_domain_sf"/>
</dbReference>
<dbReference type="InterPro" id="IPR001192">
    <property type="entry name" value="PI-PLC_fam"/>
</dbReference>
<feature type="compositionally biased region" description="Low complexity" evidence="6">
    <location>
        <begin position="3097"/>
        <end position="3106"/>
    </location>
</feature>
<dbReference type="GO" id="GO:0006629">
    <property type="term" value="P:lipid metabolic process"/>
    <property type="evidence" value="ECO:0007669"/>
    <property type="project" value="InterPro"/>
</dbReference>
<dbReference type="SUPFAM" id="SSF53822">
    <property type="entry name" value="Periplasmic binding protein-like I"/>
    <property type="match status" value="3"/>
</dbReference>
<feature type="transmembrane region" description="Helical" evidence="7">
    <location>
        <begin position="1954"/>
        <end position="1973"/>
    </location>
</feature>
<feature type="transmembrane region" description="Helical" evidence="7">
    <location>
        <begin position="1925"/>
        <end position="1942"/>
    </location>
</feature>
<evidence type="ECO:0000259" key="8">
    <source>
        <dbReference type="PROSITE" id="PS50008"/>
    </source>
</evidence>
<organism evidence="9 10">
    <name type="scientific">Prymnesium parvum</name>
    <name type="common">Toxic golden alga</name>
    <dbReference type="NCBI Taxonomy" id="97485"/>
    <lineage>
        <taxon>Eukaryota</taxon>
        <taxon>Haptista</taxon>
        <taxon>Haptophyta</taxon>
        <taxon>Prymnesiophyceae</taxon>
        <taxon>Prymnesiales</taxon>
        <taxon>Prymnesiaceae</taxon>
        <taxon>Prymnesium</taxon>
    </lineage>
</organism>
<evidence type="ECO:0000256" key="1">
    <source>
        <dbReference type="ARBA" id="ARBA00004370"/>
    </source>
</evidence>
<dbReference type="Pfam" id="PF00387">
    <property type="entry name" value="PI-PLC-Y"/>
    <property type="match status" value="1"/>
</dbReference>
<dbReference type="PANTHER" id="PTHR24060">
    <property type="entry name" value="METABOTROPIC GLUTAMATE RECEPTOR"/>
    <property type="match status" value="1"/>
</dbReference>
<evidence type="ECO:0000313" key="9">
    <source>
        <dbReference type="EMBL" id="KAL1527507.1"/>
    </source>
</evidence>